<sequence length="98" mass="11377">MSCSKATVEKWRVEIICRHQDATPNAILPEKKNKTCVRCISPCTCICTRLLLDRKTRREVVEAIKAKIEKWYKVYMQMKEAKAIVQKKPIAESRKPNA</sequence>
<proteinExistence type="predicted"/>
<reference evidence="1 2" key="1">
    <citation type="submission" date="2019-06" db="EMBL/GenBank/DDBJ databases">
        <title>Genome Sequence of the Brown Rot Fungal Pathogen Monilinia fructicola.</title>
        <authorList>
            <person name="De Miccolis Angelini R.M."/>
            <person name="Landi L."/>
            <person name="Abate D."/>
            <person name="Pollastro S."/>
            <person name="Romanazzi G."/>
            <person name="Faretra F."/>
        </authorList>
    </citation>
    <scope>NUCLEOTIDE SEQUENCE [LARGE SCALE GENOMIC DNA]</scope>
    <source>
        <strain evidence="1 2">Mfrc123</strain>
    </source>
</reference>
<protein>
    <submittedName>
        <fullName evidence="1">Uncharacterized protein</fullName>
    </submittedName>
</protein>
<dbReference type="Proteomes" id="UP000322873">
    <property type="component" value="Unassembled WGS sequence"/>
</dbReference>
<dbReference type="AlphaFoldDB" id="A0A5M9JIN3"/>
<gene>
    <name evidence="1" type="ORF">EYC84_000970</name>
</gene>
<evidence type="ECO:0000313" key="1">
    <source>
        <dbReference type="EMBL" id="KAA8569314.1"/>
    </source>
</evidence>
<accession>A0A5M9JIN3</accession>
<dbReference type="EMBL" id="VICG01000008">
    <property type="protein sequence ID" value="KAA8569314.1"/>
    <property type="molecule type" value="Genomic_DNA"/>
</dbReference>
<organism evidence="1 2">
    <name type="scientific">Monilinia fructicola</name>
    <name type="common">Brown rot fungus</name>
    <name type="synonym">Ciboria fructicola</name>
    <dbReference type="NCBI Taxonomy" id="38448"/>
    <lineage>
        <taxon>Eukaryota</taxon>
        <taxon>Fungi</taxon>
        <taxon>Dikarya</taxon>
        <taxon>Ascomycota</taxon>
        <taxon>Pezizomycotina</taxon>
        <taxon>Leotiomycetes</taxon>
        <taxon>Helotiales</taxon>
        <taxon>Sclerotiniaceae</taxon>
        <taxon>Monilinia</taxon>
    </lineage>
</organism>
<keyword evidence="2" id="KW-1185">Reference proteome</keyword>
<comment type="caution">
    <text evidence="1">The sequence shown here is derived from an EMBL/GenBank/DDBJ whole genome shotgun (WGS) entry which is preliminary data.</text>
</comment>
<evidence type="ECO:0000313" key="2">
    <source>
        <dbReference type="Proteomes" id="UP000322873"/>
    </source>
</evidence>
<name>A0A5M9JIN3_MONFR</name>